<gene>
    <name evidence="6" type="ORF">OBRU01_21095</name>
</gene>
<feature type="transmembrane region" description="Helical" evidence="5">
    <location>
        <begin position="45"/>
        <end position="68"/>
    </location>
</feature>
<keyword evidence="4 5" id="KW-0472">Membrane</keyword>
<reference evidence="6 7" key="1">
    <citation type="journal article" date="2015" name="Genome Biol. Evol.">
        <title>The genome of winter moth (Operophtera brumata) provides a genomic perspective on sexual dimorphism and phenology.</title>
        <authorList>
            <person name="Derks M.F."/>
            <person name="Smit S."/>
            <person name="Salis L."/>
            <person name="Schijlen E."/>
            <person name="Bossers A."/>
            <person name="Mateman C."/>
            <person name="Pijl A.S."/>
            <person name="de Ridder D."/>
            <person name="Groenen M.A."/>
            <person name="Visser M.E."/>
            <person name="Megens H.J."/>
        </authorList>
    </citation>
    <scope>NUCLEOTIDE SEQUENCE [LARGE SCALE GENOMIC DNA]</scope>
    <source>
        <strain evidence="6">WM2013NL</strain>
        <tissue evidence="6">Head and thorax</tissue>
    </source>
</reference>
<feature type="non-terminal residue" evidence="6">
    <location>
        <position position="1"/>
    </location>
</feature>
<evidence type="ECO:0000256" key="3">
    <source>
        <dbReference type="ARBA" id="ARBA00022989"/>
    </source>
</evidence>
<evidence type="ECO:0000256" key="1">
    <source>
        <dbReference type="ARBA" id="ARBA00004141"/>
    </source>
</evidence>
<dbReference type="InterPro" id="IPR011701">
    <property type="entry name" value="MFS"/>
</dbReference>
<dbReference type="GO" id="GO:0022857">
    <property type="term" value="F:transmembrane transporter activity"/>
    <property type="evidence" value="ECO:0007669"/>
    <property type="project" value="InterPro"/>
</dbReference>
<accession>A0A0L7KNR9</accession>
<protein>
    <submittedName>
        <fullName evidence="6">Sodium-dependent phosphate transporter</fullName>
    </submittedName>
</protein>
<comment type="subcellular location">
    <subcellularLocation>
        <location evidence="1">Membrane</location>
        <topology evidence="1">Multi-pass membrane protein</topology>
    </subcellularLocation>
</comment>
<feature type="transmembrane region" description="Helical" evidence="5">
    <location>
        <begin position="283"/>
        <end position="308"/>
    </location>
</feature>
<feature type="transmembrane region" description="Helical" evidence="5">
    <location>
        <begin position="185"/>
        <end position="204"/>
    </location>
</feature>
<feature type="transmembrane region" description="Helical" evidence="5">
    <location>
        <begin position="5"/>
        <end position="25"/>
    </location>
</feature>
<dbReference type="InterPro" id="IPR036259">
    <property type="entry name" value="MFS_trans_sf"/>
</dbReference>
<evidence type="ECO:0000256" key="5">
    <source>
        <dbReference type="SAM" id="Phobius"/>
    </source>
</evidence>
<dbReference type="InterPro" id="IPR050382">
    <property type="entry name" value="MFS_Na/Anion_cotransporter"/>
</dbReference>
<comment type="caution">
    <text evidence="6">The sequence shown here is derived from an EMBL/GenBank/DDBJ whole genome shotgun (WGS) entry which is preliminary data.</text>
</comment>
<dbReference type="GO" id="GO:0006820">
    <property type="term" value="P:monoatomic anion transport"/>
    <property type="evidence" value="ECO:0007669"/>
    <property type="project" value="TreeGrafter"/>
</dbReference>
<feature type="non-terminal residue" evidence="6">
    <location>
        <position position="341"/>
    </location>
</feature>
<organism evidence="6 7">
    <name type="scientific">Operophtera brumata</name>
    <name type="common">Winter moth</name>
    <name type="synonym">Phalaena brumata</name>
    <dbReference type="NCBI Taxonomy" id="104452"/>
    <lineage>
        <taxon>Eukaryota</taxon>
        <taxon>Metazoa</taxon>
        <taxon>Ecdysozoa</taxon>
        <taxon>Arthropoda</taxon>
        <taxon>Hexapoda</taxon>
        <taxon>Insecta</taxon>
        <taxon>Pterygota</taxon>
        <taxon>Neoptera</taxon>
        <taxon>Endopterygota</taxon>
        <taxon>Lepidoptera</taxon>
        <taxon>Glossata</taxon>
        <taxon>Ditrysia</taxon>
        <taxon>Geometroidea</taxon>
        <taxon>Geometridae</taxon>
        <taxon>Larentiinae</taxon>
        <taxon>Operophtera</taxon>
    </lineage>
</organism>
<dbReference type="Pfam" id="PF07690">
    <property type="entry name" value="MFS_1"/>
    <property type="match status" value="1"/>
</dbReference>
<dbReference type="PANTHER" id="PTHR11662">
    <property type="entry name" value="SOLUTE CARRIER FAMILY 17"/>
    <property type="match status" value="1"/>
</dbReference>
<feature type="transmembrane region" description="Helical" evidence="5">
    <location>
        <begin position="225"/>
        <end position="242"/>
    </location>
</feature>
<keyword evidence="2 5" id="KW-0812">Transmembrane</keyword>
<dbReference type="GO" id="GO:0016020">
    <property type="term" value="C:membrane"/>
    <property type="evidence" value="ECO:0007669"/>
    <property type="project" value="UniProtKB-SubCell"/>
</dbReference>
<dbReference type="AlphaFoldDB" id="A0A0L7KNR9"/>
<feature type="transmembrane region" description="Helical" evidence="5">
    <location>
        <begin position="146"/>
        <end position="165"/>
    </location>
</feature>
<proteinExistence type="predicted"/>
<evidence type="ECO:0000256" key="2">
    <source>
        <dbReference type="ARBA" id="ARBA00022692"/>
    </source>
</evidence>
<sequence>MLYMFASAVVMGFIRGSIGVAVLAMNDATRRDDTYIQIHHWDRRIQGAILSSFFFGYALMLLPAELYFKRIGGKLGGWVAVCNAMLFMGTAHAGFNSVNQALIASWLPPNEKKPFSFLVYGGIQLGIIIALPLSGLFSHMPLGWELVYYSLAILALSMAVIYGVLTASSPEKHEAIGDKEKDAWFTMFPFMAMWLMNLMTAPTLGWISNLRLVGYILNVTNFRKLINGLGASGIVIGLTVLSNLPAEWLSSAVILLTATLGLLGIQFSGFLSSYKDMSENHSGTLMMLGCVISSFVGAVVPFITGLIIGDDLVNANEVQLEEFNDSKLIQEKKLKQNDTAL</sequence>
<feature type="transmembrane region" description="Helical" evidence="5">
    <location>
        <begin position="248"/>
        <end position="271"/>
    </location>
</feature>
<dbReference type="Proteomes" id="UP000037510">
    <property type="component" value="Unassembled WGS sequence"/>
</dbReference>
<evidence type="ECO:0000313" key="6">
    <source>
        <dbReference type="EMBL" id="KOB64701.1"/>
    </source>
</evidence>
<evidence type="ECO:0000313" key="7">
    <source>
        <dbReference type="Proteomes" id="UP000037510"/>
    </source>
</evidence>
<evidence type="ECO:0000256" key="4">
    <source>
        <dbReference type="ARBA" id="ARBA00023136"/>
    </source>
</evidence>
<name>A0A0L7KNR9_OPEBR</name>
<dbReference type="SUPFAM" id="SSF103473">
    <property type="entry name" value="MFS general substrate transporter"/>
    <property type="match status" value="1"/>
</dbReference>
<dbReference type="PANTHER" id="PTHR11662:SF399">
    <property type="entry name" value="FI19708P1-RELATED"/>
    <property type="match status" value="1"/>
</dbReference>
<keyword evidence="7" id="KW-1185">Reference proteome</keyword>
<feature type="transmembrane region" description="Helical" evidence="5">
    <location>
        <begin position="115"/>
        <end position="134"/>
    </location>
</feature>
<keyword evidence="3 5" id="KW-1133">Transmembrane helix</keyword>
<dbReference type="STRING" id="104452.A0A0L7KNR9"/>
<feature type="transmembrane region" description="Helical" evidence="5">
    <location>
        <begin position="75"/>
        <end position="95"/>
    </location>
</feature>
<dbReference type="Gene3D" id="1.20.1250.20">
    <property type="entry name" value="MFS general substrate transporter like domains"/>
    <property type="match status" value="1"/>
</dbReference>
<dbReference type="EMBL" id="JTDY01008172">
    <property type="protein sequence ID" value="KOB64701.1"/>
    <property type="molecule type" value="Genomic_DNA"/>
</dbReference>